<dbReference type="EMBL" id="JANCMU010000003">
    <property type="protein sequence ID" value="MDG4946213.1"/>
    <property type="molecule type" value="Genomic_DNA"/>
</dbReference>
<feature type="domain" description="NAD(P)-binding" evidence="1">
    <location>
        <begin position="11"/>
        <end position="187"/>
    </location>
</feature>
<gene>
    <name evidence="2" type="ORF">NMK71_07285</name>
</gene>
<sequence length="210" mass="22918">MERKQKVLVAGANGTTGKIIVELLKDSAIYEPIAMLRKEEQEKAFKEQNIKVVLADLEEDLTHTTEGIDKVIFAAGSKGKNVVGVDQKGAKRLIDASKQAKVSKFVMLSSMGADNPSIGGELEDYLKAKQNADDYLKSSNLDYVIVRPGNLTNDEAKGKIALGSNLSLEGKISRADVAKTLVEALDDKVRTNQVFEILEGENKIEEIIRA</sequence>
<dbReference type="Gene3D" id="3.40.50.720">
    <property type="entry name" value="NAD(P)-binding Rossmann-like Domain"/>
    <property type="match status" value="1"/>
</dbReference>
<dbReference type="PANTHER" id="PTHR15020">
    <property type="entry name" value="FLAVIN REDUCTASE-RELATED"/>
    <property type="match status" value="1"/>
</dbReference>
<dbReference type="AlphaFoldDB" id="A0A9X4RUJ6"/>
<evidence type="ECO:0000259" key="1">
    <source>
        <dbReference type="Pfam" id="PF13460"/>
    </source>
</evidence>
<dbReference type="Pfam" id="PF13460">
    <property type="entry name" value="NAD_binding_10"/>
    <property type="match status" value="1"/>
</dbReference>
<accession>A0A9X4RUJ6</accession>
<dbReference type="RefSeq" id="WP_304420690.1">
    <property type="nucleotide sequence ID" value="NZ_JANCMU010000003.1"/>
</dbReference>
<comment type="caution">
    <text evidence="2">The sequence shown here is derived from an EMBL/GenBank/DDBJ whole genome shotgun (WGS) entry which is preliminary data.</text>
</comment>
<evidence type="ECO:0000313" key="3">
    <source>
        <dbReference type="Proteomes" id="UP001152599"/>
    </source>
</evidence>
<keyword evidence="3" id="KW-1185">Reference proteome</keyword>
<dbReference type="InterPro" id="IPR016040">
    <property type="entry name" value="NAD(P)-bd_dom"/>
</dbReference>
<name>A0A9X4RUJ6_9FLAO</name>
<organism evidence="2 3">
    <name type="scientific">Profundicola chukchiensis</name>
    <dbReference type="NCBI Taxonomy" id="2961959"/>
    <lineage>
        <taxon>Bacteria</taxon>
        <taxon>Pseudomonadati</taxon>
        <taxon>Bacteroidota</taxon>
        <taxon>Flavobacteriia</taxon>
        <taxon>Flavobacteriales</taxon>
        <taxon>Weeksellaceae</taxon>
        <taxon>Profundicola</taxon>
    </lineage>
</organism>
<protein>
    <submittedName>
        <fullName evidence="2">SDR family oxidoreductase</fullName>
    </submittedName>
</protein>
<reference evidence="2" key="1">
    <citation type="submission" date="2022-07" db="EMBL/GenBank/DDBJ databases">
        <title>Description and genome-wide analysis of Profundicola chukchiensis gen. nov., sp. nov., marine bacteria isolated from bottom sediments of the Chukchi Sea.</title>
        <authorList>
            <person name="Romanenko L."/>
            <person name="Otstavnykh N."/>
            <person name="Kurilenko V."/>
            <person name="Eremeev V."/>
            <person name="Velansky P."/>
            <person name="Mikhailov V."/>
            <person name="Isaeva M."/>
        </authorList>
    </citation>
    <scope>NUCLEOTIDE SEQUENCE</scope>
    <source>
        <strain evidence="2">KMM 9713</strain>
    </source>
</reference>
<dbReference type="CDD" id="cd05243">
    <property type="entry name" value="SDR_a5"/>
    <property type="match status" value="1"/>
</dbReference>
<dbReference type="PANTHER" id="PTHR15020:SF50">
    <property type="entry name" value="UPF0659 PROTEIN YMR090W"/>
    <property type="match status" value="1"/>
</dbReference>
<evidence type="ECO:0000313" key="2">
    <source>
        <dbReference type="EMBL" id="MDG4946213.1"/>
    </source>
</evidence>
<dbReference type="SUPFAM" id="SSF51735">
    <property type="entry name" value="NAD(P)-binding Rossmann-fold domains"/>
    <property type="match status" value="1"/>
</dbReference>
<proteinExistence type="predicted"/>
<dbReference type="InterPro" id="IPR036291">
    <property type="entry name" value="NAD(P)-bd_dom_sf"/>
</dbReference>
<dbReference type="Proteomes" id="UP001152599">
    <property type="component" value="Unassembled WGS sequence"/>
</dbReference>